<feature type="compositionally biased region" description="Basic residues" evidence="1">
    <location>
        <begin position="38"/>
        <end position="47"/>
    </location>
</feature>
<feature type="chain" id="PRO_5042466731" description="Secreted protein" evidence="2">
    <location>
        <begin position="24"/>
        <end position="95"/>
    </location>
</feature>
<evidence type="ECO:0000313" key="3">
    <source>
        <dbReference type="EMBL" id="KAK1472614.1"/>
    </source>
</evidence>
<evidence type="ECO:0000256" key="2">
    <source>
        <dbReference type="SAM" id="SignalP"/>
    </source>
</evidence>
<keyword evidence="4" id="KW-1185">Reference proteome</keyword>
<dbReference type="AlphaFoldDB" id="A0AAI9V9R8"/>
<evidence type="ECO:0000313" key="4">
    <source>
        <dbReference type="Proteomes" id="UP001239213"/>
    </source>
</evidence>
<feature type="region of interest" description="Disordered" evidence="1">
    <location>
        <begin position="38"/>
        <end position="59"/>
    </location>
</feature>
<proteinExistence type="predicted"/>
<keyword evidence="2" id="KW-0732">Signal</keyword>
<accession>A0AAI9V9R8</accession>
<dbReference type="Proteomes" id="UP001239213">
    <property type="component" value="Unassembled WGS sequence"/>
</dbReference>
<organism evidence="3 4">
    <name type="scientific">Colletotrichum cuscutae</name>
    <dbReference type="NCBI Taxonomy" id="1209917"/>
    <lineage>
        <taxon>Eukaryota</taxon>
        <taxon>Fungi</taxon>
        <taxon>Dikarya</taxon>
        <taxon>Ascomycota</taxon>
        <taxon>Pezizomycotina</taxon>
        <taxon>Sordariomycetes</taxon>
        <taxon>Hypocreomycetidae</taxon>
        <taxon>Glomerellales</taxon>
        <taxon>Glomerellaceae</taxon>
        <taxon>Colletotrichum</taxon>
        <taxon>Colletotrichum acutatum species complex</taxon>
    </lineage>
</organism>
<sequence>MMSCGVWCLKFTAKSFHVGLGFACPWPAWPETKQRQLQHLRSSKRNSRPGLGACGDSGRAKEDSVCLWNGLLIPASDGGQRGHGSHMGLRLRTTV</sequence>
<comment type="caution">
    <text evidence="3">The sequence shown here is derived from an EMBL/GenBank/DDBJ whole genome shotgun (WGS) entry which is preliminary data.</text>
</comment>
<dbReference type="EMBL" id="MPDP01000188">
    <property type="protein sequence ID" value="KAK1472614.1"/>
    <property type="molecule type" value="Genomic_DNA"/>
</dbReference>
<reference evidence="3" key="1">
    <citation type="submission" date="2016-11" db="EMBL/GenBank/DDBJ databases">
        <title>The genome sequence of Colletotrichum cuscutae.</title>
        <authorList>
            <person name="Baroncelli R."/>
        </authorList>
    </citation>
    <scope>NUCLEOTIDE SEQUENCE</scope>
    <source>
        <strain evidence="3">IMI 304802</strain>
    </source>
</reference>
<evidence type="ECO:0008006" key="5">
    <source>
        <dbReference type="Google" id="ProtNLM"/>
    </source>
</evidence>
<evidence type="ECO:0000256" key="1">
    <source>
        <dbReference type="SAM" id="MobiDB-lite"/>
    </source>
</evidence>
<feature type="signal peptide" evidence="2">
    <location>
        <begin position="1"/>
        <end position="23"/>
    </location>
</feature>
<protein>
    <recommendedName>
        <fullName evidence="5">Secreted protein</fullName>
    </recommendedName>
</protein>
<name>A0AAI9V9R8_9PEZI</name>
<gene>
    <name evidence="3" type="ORF">CCUS01_17313</name>
</gene>